<feature type="transmembrane region" description="Helical" evidence="1">
    <location>
        <begin position="12"/>
        <end position="30"/>
    </location>
</feature>
<feature type="transmembrane region" description="Helical" evidence="1">
    <location>
        <begin position="889"/>
        <end position="908"/>
    </location>
</feature>
<dbReference type="InterPro" id="IPR027463">
    <property type="entry name" value="AcrB_DN_DC_subdom"/>
</dbReference>
<keyword evidence="3" id="KW-1185">Reference proteome</keyword>
<feature type="transmembrane region" description="Helical" evidence="1">
    <location>
        <begin position="968"/>
        <end position="989"/>
    </location>
</feature>
<feature type="transmembrane region" description="Helical" evidence="1">
    <location>
        <begin position="995"/>
        <end position="1016"/>
    </location>
</feature>
<dbReference type="HOGENOM" id="CLU_002755_1_2_0"/>
<feature type="transmembrane region" description="Helical" evidence="1">
    <location>
        <begin position="395"/>
        <end position="417"/>
    </location>
</feature>
<name>A0A0S6W0H9_9BACT</name>
<evidence type="ECO:0000256" key="1">
    <source>
        <dbReference type="SAM" id="Phobius"/>
    </source>
</evidence>
<dbReference type="Proteomes" id="UP000030700">
    <property type="component" value="Unassembled WGS sequence"/>
</dbReference>
<dbReference type="SUPFAM" id="SSF82693">
    <property type="entry name" value="Multidrug efflux transporter AcrB pore domain, PN1, PN2, PC1 and PC2 subdomains"/>
    <property type="match status" value="2"/>
</dbReference>
<dbReference type="Gene3D" id="1.20.1640.10">
    <property type="entry name" value="Multidrug efflux transporter AcrB transmembrane domain"/>
    <property type="match status" value="2"/>
</dbReference>
<feature type="transmembrane region" description="Helical" evidence="1">
    <location>
        <begin position="338"/>
        <end position="359"/>
    </location>
</feature>
<dbReference type="SUPFAM" id="SSF82866">
    <property type="entry name" value="Multidrug efflux transporter AcrB transmembrane domain"/>
    <property type="match status" value="2"/>
</dbReference>
<feature type="transmembrane region" description="Helical" evidence="1">
    <location>
        <begin position="862"/>
        <end position="882"/>
    </location>
</feature>
<dbReference type="PRINTS" id="PR00702">
    <property type="entry name" value="ACRIFLAVINRP"/>
</dbReference>
<gene>
    <name evidence="2" type="ORF">U14_04436</name>
</gene>
<dbReference type="GO" id="GO:0005886">
    <property type="term" value="C:plasma membrane"/>
    <property type="evidence" value="ECO:0007669"/>
    <property type="project" value="TreeGrafter"/>
</dbReference>
<dbReference type="Gene3D" id="3.30.2090.10">
    <property type="entry name" value="Multidrug efflux transporter AcrB TolC docking domain, DN and DC subdomains"/>
    <property type="match status" value="2"/>
</dbReference>
<feature type="transmembrane region" description="Helical" evidence="1">
    <location>
        <begin position="914"/>
        <end position="936"/>
    </location>
</feature>
<dbReference type="PANTHER" id="PTHR32063:SF18">
    <property type="entry name" value="CATION EFFLUX SYSTEM PROTEIN"/>
    <property type="match status" value="1"/>
</dbReference>
<accession>A0A0S6W0H9</accession>
<reference evidence="2" key="1">
    <citation type="journal article" date="2015" name="PeerJ">
        <title>First genomic representation of candidate bacterial phylum KSB3 points to enhanced environmental sensing as a trigger of wastewater bulking.</title>
        <authorList>
            <person name="Sekiguchi Y."/>
            <person name="Ohashi A."/>
            <person name="Parks D.H."/>
            <person name="Yamauchi T."/>
            <person name="Tyson G.W."/>
            <person name="Hugenholtz P."/>
        </authorList>
    </citation>
    <scope>NUCLEOTIDE SEQUENCE [LARGE SCALE GENOMIC DNA]</scope>
</reference>
<feature type="transmembrane region" description="Helical" evidence="1">
    <location>
        <begin position="529"/>
        <end position="549"/>
    </location>
</feature>
<evidence type="ECO:0000313" key="2">
    <source>
        <dbReference type="EMBL" id="GAK53176.1"/>
    </source>
</evidence>
<dbReference type="Gene3D" id="3.30.70.1430">
    <property type="entry name" value="Multidrug efflux transporter AcrB pore domain"/>
    <property type="match status" value="2"/>
</dbReference>
<keyword evidence="1" id="KW-1133">Transmembrane helix</keyword>
<protein>
    <submittedName>
        <fullName evidence="2">Acriflavin resistance protein</fullName>
    </submittedName>
</protein>
<dbReference type="Gene3D" id="3.30.70.1320">
    <property type="entry name" value="Multidrug efflux transporter AcrB pore domain like"/>
    <property type="match status" value="1"/>
</dbReference>
<feature type="transmembrane region" description="Helical" evidence="1">
    <location>
        <begin position="366"/>
        <end position="383"/>
    </location>
</feature>
<keyword evidence="1" id="KW-0472">Membrane</keyword>
<dbReference type="InterPro" id="IPR001036">
    <property type="entry name" value="Acrflvin-R"/>
</dbReference>
<sequence length="1024" mass="112865">MNIGEFSLTQKTSTLVLTVLFIVGGVYSYLRLGRLEDPEFTIKSAVITTQYPGATAVEVEQEVTEIVEQAVQQLGQLDYVESQSQKGLSIVTANIKDKYDKRTLPQVWDELRRKVGDAQSKLPPGAGPSIVNDDFGDVYGVFFALTGDGYSYKELEDIAEYLQRELLTVQDVAKIVFFGNRPERIYVEMSRQKMAQFGVPKEMIYKVLAEKNLVADAGKVHVGTEYLQLRPTGEFDSVEKIGDLLITQGGILPNSDRKFITLNDIATIKRGYQDPPTAILRTDGQPAVALAISTVQGGNVVTMGQALQKRMEELAPTLPFGIQFHKISIQSESVVTSIQGFVTSLWQAIVIVIIVLMIFMGFKSAILIGLVLLITILGTFIIMDYNGVMLERISLGALIIALGMLVDNAIVITEGMMMRIQGGEEKRKVVREIVGQNAIPLFGATVIAVLAFAAIGTSQDSTGEFCRSLYQVILFSLMLSWITAVTVTPLFCSMTFKPNPKTAGGQDEDPYNKGFFKVFRGFLTLCLRLRWIILILTVGTLIAAIIGFGRVKQSFFPDSTRPQFQVDLWLPQGTHIYDTEQEVIKAEAYLRGLDGVTHVYSSVGQGMPRFLLTYTAEKTNSSYAYMLVEVDDYRKIGALLPKVQTDLEAQFPDAIPIVYPFMLGPGDATKIQVRFSGPDRTILRELADQALQIMHDDGRLIGIQPDWRDKVKDYRPILADVPARNNGIERPDVAVVLQEAFDGKVAGVYREGKNLIPIMSRPPEAERLDISDIKNLVIWSPVAGRHIPLQQVIAGFETVLDDSVIFRRDRQRTITAKCNPREGMASEALARIMPKISAIPLPEGYKMEWGGEYENSADAQGALAASIPLFVIMMILIVIFLFNNLRQPLVIWLSVPLAIIGVTAGLLLTGQPFGFMALLGLLSLVGMQIKSAIVLIDQINVDMRDGKDAYNAILDSGVSRMRPVMMSAATTVLGMAPLLFDAFFVAMAVTIMAGLTFATVLTLVVVPVLYAIIYNVKPSDKAAK</sequence>
<evidence type="ECO:0000313" key="3">
    <source>
        <dbReference type="Proteomes" id="UP000030700"/>
    </source>
</evidence>
<feature type="transmembrane region" description="Helical" evidence="1">
    <location>
        <begin position="469"/>
        <end position="492"/>
    </location>
</feature>
<dbReference type="AlphaFoldDB" id="A0A0S6W0H9"/>
<dbReference type="Gene3D" id="3.30.70.1440">
    <property type="entry name" value="Multidrug efflux transporter AcrB pore domain"/>
    <property type="match status" value="1"/>
</dbReference>
<dbReference type="GO" id="GO:0042910">
    <property type="term" value="F:xenobiotic transmembrane transporter activity"/>
    <property type="evidence" value="ECO:0007669"/>
    <property type="project" value="TreeGrafter"/>
</dbReference>
<dbReference type="STRING" id="1499966.U14_04436"/>
<dbReference type="Pfam" id="PF00873">
    <property type="entry name" value="ACR_tran"/>
    <property type="match status" value="1"/>
</dbReference>
<dbReference type="EMBL" id="DF820459">
    <property type="protein sequence ID" value="GAK53176.1"/>
    <property type="molecule type" value="Genomic_DNA"/>
</dbReference>
<dbReference type="SUPFAM" id="SSF82714">
    <property type="entry name" value="Multidrug efflux transporter AcrB TolC docking domain, DN and DC subdomains"/>
    <property type="match status" value="2"/>
</dbReference>
<feature type="transmembrane region" description="Helical" evidence="1">
    <location>
        <begin position="438"/>
        <end position="457"/>
    </location>
</feature>
<keyword evidence="1" id="KW-0812">Transmembrane</keyword>
<organism evidence="2">
    <name type="scientific">Candidatus Moduliflexus flocculans</name>
    <dbReference type="NCBI Taxonomy" id="1499966"/>
    <lineage>
        <taxon>Bacteria</taxon>
        <taxon>Candidatus Moduliflexota</taxon>
        <taxon>Candidatus Moduliflexia</taxon>
        <taxon>Candidatus Moduliflexales</taxon>
        <taxon>Candidatus Moduliflexaceae</taxon>
    </lineage>
</organism>
<dbReference type="PANTHER" id="PTHR32063">
    <property type="match status" value="1"/>
</dbReference>
<proteinExistence type="predicted"/>